<dbReference type="PROSITE" id="PS51635">
    <property type="entry name" value="PNPLA"/>
    <property type="match status" value="1"/>
</dbReference>
<evidence type="ECO:0000256" key="1">
    <source>
        <dbReference type="ARBA" id="ARBA00022801"/>
    </source>
</evidence>
<dbReference type="InterPro" id="IPR043864">
    <property type="entry name" value="Omp85-like_dom"/>
</dbReference>
<dbReference type="InterPro" id="IPR050301">
    <property type="entry name" value="NTE"/>
</dbReference>
<accession>A0ABX0U556</accession>
<proteinExistence type="predicted"/>
<evidence type="ECO:0000313" key="7">
    <source>
        <dbReference type="EMBL" id="NIJ43979.1"/>
    </source>
</evidence>
<feature type="signal peptide" evidence="5">
    <location>
        <begin position="1"/>
        <end position="18"/>
    </location>
</feature>
<evidence type="ECO:0000313" key="8">
    <source>
        <dbReference type="Proteomes" id="UP000745859"/>
    </source>
</evidence>
<evidence type="ECO:0000256" key="3">
    <source>
        <dbReference type="ARBA" id="ARBA00023098"/>
    </source>
</evidence>
<evidence type="ECO:0000259" key="6">
    <source>
        <dbReference type="PROSITE" id="PS51635"/>
    </source>
</evidence>
<dbReference type="Proteomes" id="UP000745859">
    <property type="component" value="Unassembled WGS sequence"/>
</dbReference>
<keyword evidence="5" id="KW-0732">Signal</keyword>
<dbReference type="RefSeq" id="WP_167183150.1">
    <property type="nucleotide sequence ID" value="NZ_JAASQL010000001.1"/>
</dbReference>
<dbReference type="CDD" id="cd07205">
    <property type="entry name" value="Pat_PNPLA6_PNPLA7_NTE1_like"/>
    <property type="match status" value="1"/>
</dbReference>
<dbReference type="PANTHER" id="PTHR14226">
    <property type="entry name" value="NEUROPATHY TARGET ESTERASE/SWISS CHEESE D.MELANOGASTER"/>
    <property type="match status" value="1"/>
</dbReference>
<name>A0ABX0U556_9FLAO</name>
<dbReference type="Gene3D" id="3.40.1090.10">
    <property type="entry name" value="Cytosolic phospholipase A2 catalytic domain"/>
    <property type="match status" value="1"/>
</dbReference>
<keyword evidence="3 4" id="KW-0443">Lipid metabolism</keyword>
<dbReference type="Pfam" id="PF01734">
    <property type="entry name" value="Patatin"/>
    <property type="match status" value="1"/>
</dbReference>
<feature type="chain" id="PRO_5046364265" evidence="5">
    <location>
        <begin position="19"/>
        <end position="741"/>
    </location>
</feature>
<feature type="short sequence motif" description="GXGXXG" evidence="4">
    <location>
        <begin position="38"/>
        <end position="43"/>
    </location>
</feature>
<dbReference type="Pfam" id="PF19143">
    <property type="entry name" value="Omp85_2"/>
    <property type="match status" value="1"/>
</dbReference>
<keyword evidence="2 4" id="KW-0442">Lipid degradation</keyword>
<feature type="active site" description="Nucleophile" evidence="4">
    <location>
        <position position="67"/>
    </location>
</feature>
<reference evidence="7 8" key="1">
    <citation type="submission" date="2020-03" db="EMBL/GenBank/DDBJ databases">
        <title>Genomic Encyclopedia of Type Strains, Phase IV (KMG-IV): sequencing the most valuable type-strain genomes for metagenomic binning, comparative biology and taxonomic classification.</title>
        <authorList>
            <person name="Goeker M."/>
        </authorList>
    </citation>
    <scope>NUCLEOTIDE SEQUENCE [LARGE SCALE GENOMIC DNA]</scope>
    <source>
        <strain evidence="7 8">DSM 101599</strain>
    </source>
</reference>
<gene>
    <name evidence="7" type="ORF">FHR24_000418</name>
</gene>
<evidence type="ECO:0000256" key="4">
    <source>
        <dbReference type="PROSITE-ProRule" id="PRU01161"/>
    </source>
</evidence>
<comment type="caution">
    <text evidence="7">The sequence shown here is derived from an EMBL/GenBank/DDBJ whole genome shotgun (WGS) entry which is preliminary data.</text>
</comment>
<feature type="domain" description="PNPLA" evidence="6">
    <location>
        <begin position="34"/>
        <end position="224"/>
    </location>
</feature>
<feature type="short sequence motif" description="DGA/G" evidence="4">
    <location>
        <begin position="211"/>
        <end position="213"/>
    </location>
</feature>
<dbReference type="PANTHER" id="PTHR14226:SF29">
    <property type="entry name" value="NEUROPATHY TARGET ESTERASE SWS"/>
    <property type="match status" value="1"/>
</dbReference>
<dbReference type="InterPro" id="IPR016035">
    <property type="entry name" value="Acyl_Trfase/lysoPLipase"/>
</dbReference>
<dbReference type="SUPFAM" id="SSF52151">
    <property type="entry name" value="FabD/lysophospholipase-like"/>
    <property type="match status" value="1"/>
</dbReference>
<dbReference type="EMBL" id="JAASQL010000001">
    <property type="protein sequence ID" value="NIJ43979.1"/>
    <property type="molecule type" value="Genomic_DNA"/>
</dbReference>
<feature type="active site" description="Proton acceptor" evidence="4">
    <location>
        <position position="211"/>
    </location>
</feature>
<protein>
    <submittedName>
        <fullName evidence="7">NTE family protein</fullName>
    </submittedName>
</protein>
<organism evidence="7 8">
    <name type="scientific">Wenyingzhuangia heitensis</name>
    <dbReference type="NCBI Taxonomy" id="1487859"/>
    <lineage>
        <taxon>Bacteria</taxon>
        <taxon>Pseudomonadati</taxon>
        <taxon>Bacteroidota</taxon>
        <taxon>Flavobacteriia</taxon>
        <taxon>Flavobacteriales</taxon>
        <taxon>Flavobacteriaceae</taxon>
        <taxon>Wenyingzhuangia</taxon>
    </lineage>
</organism>
<evidence type="ECO:0000256" key="5">
    <source>
        <dbReference type="SAM" id="SignalP"/>
    </source>
</evidence>
<keyword evidence="8" id="KW-1185">Reference proteome</keyword>
<keyword evidence="1 4" id="KW-0378">Hydrolase</keyword>
<feature type="short sequence motif" description="GXSXG" evidence="4">
    <location>
        <begin position="65"/>
        <end position="69"/>
    </location>
</feature>
<evidence type="ECO:0000256" key="2">
    <source>
        <dbReference type="ARBA" id="ARBA00022963"/>
    </source>
</evidence>
<dbReference type="InterPro" id="IPR002641">
    <property type="entry name" value="PNPLA_dom"/>
</dbReference>
<sequence>MLKKILLLFILIHSFVFSQQKEIDTLKTPKKIGLVFSGGGAKGFAHIGVLKAIEEANLQVDYIGGTSMGAAVGALYASGYTASQVDSIIMAIDFEKMLTDKIDRKYNSFFDKKNNEKYLLSLPIKGFKLGLPIALSKGQNTYNTLSELFHHVDHITDFSKLPIPFFCIATNIETGKQVELNTGSLALAVRSSASLPTLLNPSQLDSVMLIDGGIANNFPVDLMRTKKVDYVIGVDVQGNLKKQQNIDSALKVIDQIINFQLYGNEYAELQKIELYVHPEVTEFEIIDFDKKRAIIDAGYKAAKEKIEELKKLASQQKNQTTLASKIIPDSKEYEINNYTISGAKNYTRRYIRGKLDFKKNKKISLKQFNQNINYATTSNNFKSIYYNFKENDSVVDLDIRLTENPDSRFLKLGIHYDPLYNLSGLVNYTHKHLLLNNDVLSADLAFGDNTRYAVNYFIDNGHFLGYGILSRFNQFETTIKSNSFIGVNQINFEYEDFTNYIYTQANYKNMYALSLGIEHKHIRSFTNNFASVKDDSRTFFDDSHYLNLLAKIEADTYDKKSFPDQGVLINATWRTFLSSTDFGNDFRPFSQLRILMEGRWTLSDRLSFFAQGDGAVSITHRELDNFNYSLGGYGENYINNFIPFYGYGFSELEANSFLKTTGSLRYRFYKKNYVSFIANYALIADDVIEFLEHKPFFTNANTGYAIGVSSDTFLGPIDLKYSWSPENKKFSAIYFSAGFWF</sequence>